<feature type="transmembrane region" description="Helical" evidence="6">
    <location>
        <begin position="314"/>
        <end position="341"/>
    </location>
</feature>
<dbReference type="PANTHER" id="PTHR30287">
    <property type="entry name" value="MEMBRANE COMPONENT OF PREDICTED ABC SUPERFAMILY METABOLITE UPTAKE TRANSPORTER"/>
    <property type="match status" value="1"/>
</dbReference>
<dbReference type="EMBL" id="JAUSTO010000005">
    <property type="protein sequence ID" value="MDQ0152372.1"/>
    <property type="molecule type" value="Genomic_DNA"/>
</dbReference>
<comment type="caution">
    <text evidence="8">The sequence shown here is derived from an EMBL/GenBank/DDBJ whole genome shotgun (WGS) entry which is preliminary data.</text>
</comment>
<dbReference type="PANTHER" id="PTHR30287:SF2">
    <property type="entry name" value="BLL1001 PROTEIN"/>
    <property type="match status" value="1"/>
</dbReference>
<proteinExistence type="predicted"/>
<dbReference type="InterPro" id="IPR003838">
    <property type="entry name" value="ABC3_permease_C"/>
</dbReference>
<feature type="domain" description="ABC3 transporter permease C-terminal" evidence="7">
    <location>
        <begin position="270"/>
        <end position="378"/>
    </location>
</feature>
<dbReference type="Proteomes" id="UP001241537">
    <property type="component" value="Unassembled WGS sequence"/>
</dbReference>
<feature type="transmembrane region" description="Helical" evidence="6">
    <location>
        <begin position="269"/>
        <end position="286"/>
    </location>
</feature>
<evidence type="ECO:0000256" key="1">
    <source>
        <dbReference type="ARBA" id="ARBA00004651"/>
    </source>
</evidence>
<gene>
    <name evidence="8" type="ORF">J2S20_001061</name>
</gene>
<feature type="transmembrane region" description="Helical" evidence="6">
    <location>
        <begin position="20"/>
        <end position="36"/>
    </location>
</feature>
<evidence type="ECO:0000313" key="9">
    <source>
        <dbReference type="Proteomes" id="UP001241537"/>
    </source>
</evidence>
<evidence type="ECO:0000313" key="8">
    <source>
        <dbReference type="EMBL" id="MDQ0152372.1"/>
    </source>
</evidence>
<evidence type="ECO:0000256" key="3">
    <source>
        <dbReference type="ARBA" id="ARBA00022692"/>
    </source>
</evidence>
<protein>
    <submittedName>
        <fullName evidence="8">ABC transport system permease protein</fullName>
    </submittedName>
</protein>
<keyword evidence="2" id="KW-1003">Cell membrane</keyword>
<evidence type="ECO:0000256" key="4">
    <source>
        <dbReference type="ARBA" id="ARBA00022989"/>
    </source>
</evidence>
<feature type="domain" description="ABC3 transporter permease C-terminal" evidence="7">
    <location>
        <begin position="660"/>
        <end position="765"/>
    </location>
</feature>
<dbReference type="AlphaFoldDB" id="A0AAE3V9P7"/>
<keyword evidence="5 6" id="KW-0472">Membrane</keyword>
<organism evidence="8 9">
    <name type="scientific">Moryella indoligenes</name>
    <dbReference type="NCBI Taxonomy" id="371674"/>
    <lineage>
        <taxon>Bacteria</taxon>
        <taxon>Bacillati</taxon>
        <taxon>Bacillota</taxon>
        <taxon>Clostridia</taxon>
        <taxon>Lachnospirales</taxon>
        <taxon>Lachnospiraceae</taxon>
        <taxon>Moryella</taxon>
    </lineage>
</organism>
<accession>A0AAE3V9P7</accession>
<comment type="subcellular location">
    <subcellularLocation>
        <location evidence="1">Cell membrane</location>
        <topology evidence="1">Multi-pass membrane protein</topology>
    </subcellularLocation>
</comment>
<sequence length="786" mass="86889">MKQFQKNVLRLAVKNRGSLLGAVLIIALGIFVMVAMEDTLLNLKNQISAYYAAQQLSDLFAEVSGISEAELQRLLEIPGISAASGRMSAELRIIEGEAPASETLNDIVTVHLLSSEEGATLNRPRLSAPMQSSDDIFLGPRMSAVYRFPIGTELRLLCGGESFRFRYAGTVSQPDYIYSVPPGGSMIPDGSIYDIAMISPEKMSAMLHSSARTELAFSLAPGVRFEDIRHELQEHLTPYGLKSLCDRPKQTSYAMVDDEFHELRATGTMLPMLFLSVSVFMLYIVLKKMIDQERVLIGTMKAFGLSSHELISGYLMLGLLIGVCGALLGGLLAGFFGRFMFRLYCDYFNLPDPRYHDYLTPRLYGLLLAAFSSTAAVLSGTHGILSIAPAAAMRQQSPAKAGNALLPPHLLRRLPLLSRMALRSLQRNPLRSFLIVLAVAFPFSMASVLFSYPAVVDHMLREQFQHIECYDLQLHLDSPVSPERAADAALTLKDCAEAETVLQLPAAFRRDALTEYALLTALPEKSRLWHIIDAEGKEHAPPRCGIILNQRTADKLRLSAGDRVRILIPGLLPEARELPVLQVIQETFGSGAYLALDSLPDQLGTDRLCNKLILRAKPGAFASLKSDIRSAGRISWIVDMPKSVKTYQDMMGSMFIMVNSFAVMSLIAGGILIYNISLITLRERISELTTLRVLGCSEMELGQMLLIEQGVLLFLGILLGMPGNYLVRGLLERFMTSDNYHIQLNLHPTSCVLAFFCCIFIVLFSLHREISVISAARLTDALKERE</sequence>
<dbReference type="RefSeq" id="WP_106611948.1">
    <property type="nucleotide sequence ID" value="NZ_JAUSTO010000005.1"/>
</dbReference>
<keyword evidence="9" id="KW-1185">Reference proteome</keyword>
<evidence type="ECO:0000256" key="5">
    <source>
        <dbReference type="ARBA" id="ARBA00023136"/>
    </source>
</evidence>
<dbReference type="GO" id="GO:0005886">
    <property type="term" value="C:plasma membrane"/>
    <property type="evidence" value="ECO:0007669"/>
    <property type="project" value="UniProtKB-SubCell"/>
</dbReference>
<dbReference type="Pfam" id="PF02687">
    <property type="entry name" value="FtsX"/>
    <property type="match status" value="2"/>
</dbReference>
<feature type="transmembrane region" description="Helical" evidence="6">
    <location>
        <begin position="650"/>
        <end position="674"/>
    </location>
</feature>
<feature type="transmembrane region" description="Helical" evidence="6">
    <location>
        <begin position="361"/>
        <end position="385"/>
    </location>
</feature>
<dbReference type="InterPro" id="IPR038766">
    <property type="entry name" value="Membrane_comp_ABC_pdt"/>
</dbReference>
<feature type="transmembrane region" description="Helical" evidence="6">
    <location>
        <begin position="746"/>
        <end position="766"/>
    </location>
</feature>
<name>A0AAE3V9P7_9FIRM</name>
<feature type="transmembrane region" description="Helical" evidence="6">
    <location>
        <begin position="705"/>
        <end position="726"/>
    </location>
</feature>
<evidence type="ECO:0000256" key="6">
    <source>
        <dbReference type="SAM" id="Phobius"/>
    </source>
</evidence>
<feature type="transmembrane region" description="Helical" evidence="6">
    <location>
        <begin position="433"/>
        <end position="455"/>
    </location>
</feature>
<keyword evidence="3 6" id="KW-0812">Transmembrane</keyword>
<keyword evidence="4 6" id="KW-1133">Transmembrane helix</keyword>
<reference evidence="8" key="1">
    <citation type="submission" date="2023-07" db="EMBL/GenBank/DDBJ databases">
        <title>Genomic Encyclopedia of Type Strains, Phase IV (KMG-IV): sequencing the most valuable type-strain genomes for metagenomic binning, comparative biology and taxonomic classification.</title>
        <authorList>
            <person name="Goeker M."/>
        </authorList>
    </citation>
    <scope>NUCLEOTIDE SEQUENCE</scope>
    <source>
        <strain evidence="8">DSM 19659</strain>
    </source>
</reference>
<evidence type="ECO:0000256" key="2">
    <source>
        <dbReference type="ARBA" id="ARBA00022475"/>
    </source>
</evidence>
<evidence type="ECO:0000259" key="7">
    <source>
        <dbReference type="Pfam" id="PF02687"/>
    </source>
</evidence>